<organism evidence="1 2">
    <name type="scientific">Cudoniella acicularis</name>
    <dbReference type="NCBI Taxonomy" id="354080"/>
    <lineage>
        <taxon>Eukaryota</taxon>
        <taxon>Fungi</taxon>
        <taxon>Dikarya</taxon>
        <taxon>Ascomycota</taxon>
        <taxon>Pezizomycotina</taxon>
        <taxon>Leotiomycetes</taxon>
        <taxon>Helotiales</taxon>
        <taxon>Tricladiaceae</taxon>
        <taxon>Cudoniella</taxon>
    </lineage>
</organism>
<accession>A0A8H4R920</accession>
<comment type="caution">
    <text evidence="1">The sequence shown here is derived from an EMBL/GenBank/DDBJ whole genome shotgun (WGS) entry which is preliminary data.</text>
</comment>
<dbReference type="EMBL" id="JAAMPI010001664">
    <property type="protein sequence ID" value="KAF4624415.1"/>
    <property type="molecule type" value="Genomic_DNA"/>
</dbReference>
<name>A0A8H4R920_9HELO</name>
<proteinExistence type="predicted"/>
<sequence length="156" mass="17505">MFHMKRVEVGSGIIPPAEFVTHAKDKIGENTKINRNEARVVQDVTRLIVPSAEYSEPRKEPLRYAQIQGTFSYTVAVGTTKIFQFRVHDSSFDMQAMSLAKAVHPQFVPSCKYHGTLGQSRPLHIYEIENLPGTAYIIVTISYITCGPRPEARIGI</sequence>
<keyword evidence="2" id="KW-1185">Reference proteome</keyword>
<reference evidence="1 2" key="1">
    <citation type="submission" date="2020-03" db="EMBL/GenBank/DDBJ databases">
        <title>Draft Genome Sequence of Cudoniella acicularis.</title>
        <authorList>
            <person name="Buettner E."/>
            <person name="Kellner H."/>
        </authorList>
    </citation>
    <scope>NUCLEOTIDE SEQUENCE [LARGE SCALE GENOMIC DNA]</scope>
    <source>
        <strain evidence="1 2">DSM 108380</strain>
    </source>
</reference>
<evidence type="ECO:0000313" key="2">
    <source>
        <dbReference type="Proteomes" id="UP000566819"/>
    </source>
</evidence>
<protein>
    <submittedName>
        <fullName evidence="1">Uncharacterized protein</fullName>
    </submittedName>
</protein>
<evidence type="ECO:0000313" key="1">
    <source>
        <dbReference type="EMBL" id="KAF4624415.1"/>
    </source>
</evidence>
<dbReference type="OrthoDB" id="5598852at2759"/>
<gene>
    <name evidence="1" type="ORF">G7Y89_g13758</name>
</gene>
<dbReference type="AlphaFoldDB" id="A0A8H4R920"/>
<dbReference type="Proteomes" id="UP000566819">
    <property type="component" value="Unassembled WGS sequence"/>
</dbReference>